<feature type="signal peptide" evidence="2">
    <location>
        <begin position="1"/>
        <end position="27"/>
    </location>
</feature>
<feature type="transmembrane region" description="Helical" evidence="1">
    <location>
        <begin position="372"/>
        <end position="389"/>
    </location>
</feature>
<dbReference type="Gene3D" id="2.60.40.420">
    <property type="entry name" value="Cupredoxins - blue copper proteins"/>
    <property type="match status" value="2"/>
</dbReference>
<evidence type="ECO:0000313" key="4">
    <source>
        <dbReference type="Proteomes" id="UP000813824"/>
    </source>
</evidence>
<name>A0A8K0XPE8_9AGAR</name>
<sequence length="390" mass="41527">MILHGPLQNFLSTLVTLYLSFFAVCGAAHNTFNVTVGGLTNGTSPIIAFNPTFLSVQPGDEVIFLFSQGNHTVSQSTFEKPCELQDGGFDTGFVPVADTNTRGPFPAVRFVVQDSNPLWIFCRQTQHCANGMVFALNPPNATMFQAFLNKTQDYKSTTINDPPSSVVPAFGIQSGFTGDGVAVQATATVTTPGGNKVITYESYPGSAAPTSLASSDHLVLIGGSNELTFAPAHITAQPGDTITFQFTRGNHSVVQSSFEHPCQSLTKTSMSGETGFNSGFIPLGESGTSSVNFTIQVNDTNPIFAFCSQWQPFSHCHSGMVFAANTIESGSLNFGAFQRNALQLDSTSSLTITAPTATITVYTSSEKNGAEYGLFFFLIPCILSTLALFI</sequence>
<dbReference type="Proteomes" id="UP000813824">
    <property type="component" value="Unassembled WGS sequence"/>
</dbReference>
<organism evidence="3 4">
    <name type="scientific">Cristinia sonorae</name>
    <dbReference type="NCBI Taxonomy" id="1940300"/>
    <lineage>
        <taxon>Eukaryota</taxon>
        <taxon>Fungi</taxon>
        <taxon>Dikarya</taxon>
        <taxon>Basidiomycota</taxon>
        <taxon>Agaricomycotina</taxon>
        <taxon>Agaricomycetes</taxon>
        <taxon>Agaricomycetidae</taxon>
        <taxon>Agaricales</taxon>
        <taxon>Pleurotineae</taxon>
        <taxon>Stephanosporaceae</taxon>
        <taxon>Cristinia</taxon>
    </lineage>
</organism>
<feature type="chain" id="PRO_5035472550" description="Cupredoxin" evidence="2">
    <location>
        <begin position="28"/>
        <end position="390"/>
    </location>
</feature>
<dbReference type="OrthoDB" id="1921208at2759"/>
<accession>A0A8K0XPE8</accession>
<comment type="caution">
    <text evidence="3">The sequence shown here is derived from an EMBL/GenBank/DDBJ whole genome shotgun (WGS) entry which is preliminary data.</text>
</comment>
<keyword evidence="4" id="KW-1185">Reference proteome</keyword>
<evidence type="ECO:0008006" key="5">
    <source>
        <dbReference type="Google" id="ProtNLM"/>
    </source>
</evidence>
<dbReference type="CDD" id="cd00920">
    <property type="entry name" value="Cupredoxin"/>
    <property type="match status" value="2"/>
</dbReference>
<keyword evidence="2" id="KW-0732">Signal</keyword>
<keyword evidence="1" id="KW-0472">Membrane</keyword>
<dbReference type="PANTHER" id="PTHR34883">
    <property type="entry name" value="SERINE-RICH PROTEIN, PUTATIVE-RELATED-RELATED"/>
    <property type="match status" value="1"/>
</dbReference>
<dbReference type="PANTHER" id="PTHR34883:SF15">
    <property type="entry name" value="EXTRACELLULAR SERINE-RICH PROTEIN"/>
    <property type="match status" value="1"/>
</dbReference>
<protein>
    <recommendedName>
        <fullName evidence="5">Cupredoxin</fullName>
    </recommendedName>
</protein>
<gene>
    <name evidence="3" type="ORF">BXZ70DRAFT_989265</name>
</gene>
<dbReference type="AlphaFoldDB" id="A0A8K0XPE8"/>
<dbReference type="InterPro" id="IPR052953">
    <property type="entry name" value="Ser-rich/MCO-related"/>
</dbReference>
<keyword evidence="1" id="KW-0812">Transmembrane</keyword>
<reference evidence="3" key="1">
    <citation type="journal article" date="2021" name="New Phytol.">
        <title>Evolutionary innovations through gain and loss of genes in the ectomycorrhizal Boletales.</title>
        <authorList>
            <person name="Wu G."/>
            <person name="Miyauchi S."/>
            <person name="Morin E."/>
            <person name="Kuo A."/>
            <person name="Drula E."/>
            <person name="Varga T."/>
            <person name="Kohler A."/>
            <person name="Feng B."/>
            <person name="Cao Y."/>
            <person name="Lipzen A."/>
            <person name="Daum C."/>
            <person name="Hundley H."/>
            <person name="Pangilinan J."/>
            <person name="Johnson J."/>
            <person name="Barry K."/>
            <person name="LaButti K."/>
            <person name="Ng V."/>
            <person name="Ahrendt S."/>
            <person name="Min B."/>
            <person name="Choi I.G."/>
            <person name="Park H."/>
            <person name="Plett J.M."/>
            <person name="Magnuson J."/>
            <person name="Spatafora J.W."/>
            <person name="Nagy L.G."/>
            <person name="Henrissat B."/>
            <person name="Grigoriev I.V."/>
            <person name="Yang Z.L."/>
            <person name="Xu J."/>
            <person name="Martin F.M."/>
        </authorList>
    </citation>
    <scope>NUCLEOTIDE SEQUENCE</scope>
    <source>
        <strain evidence="3">KKN 215</strain>
    </source>
</reference>
<dbReference type="InterPro" id="IPR008972">
    <property type="entry name" value="Cupredoxin"/>
</dbReference>
<proteinExistence type="predicted"/>
<dbReference type="EMBL" id="JAEVFJ010000016">
    <property type="protein sequence ID" value="KAH8100210.1"/>
    <property type="molecule type" value="Genomic_DNA"/>
</dbReference>
<evidence type="ECO:0000256" key="1">
    <source>
        <dbReference type="SAM" id="Phobius"/>
    </source>
</evidence>
<keyword evidence="1" id="KW-1133">Transmembrane helix</keyword>
<dbReference type="SUPFAM" id="SSF49503">
    <property type="entry name" value="Cupredoxins"/>
    <property type="match status" value="2"/>
</dbReference>
<evidence type="ECO:0000313" key="3">
    <source>
        <dbReference type="EMBL" id="KAH8100210.1"/>
    </source>
</evidence>
<evidence type="ECO:0000256" key="2">
    <source>
        <dbReference type="SAM" id="SignalP"/>
    </source>
</evidence>